<dbReference type="PANTHER" id="PTHR43245:SF23">
    <property type="entry name" value="NAD(P)-BINDING DOMAIN-CONTAINING PROTEIN"/>
    <property type="match status" value="1"/>
</dbReference>
<dbReference type="PANTHER" id="PTHR43245">
    <property type="entry name" value="BIFUNCTIONAL POLYMYXIN RESISTANCE PROTEIN ARNA"/>
    <property type="match status" value="1"/>
</dbReference>
<dbReference type="Proteomes" id="UP000178449">
    <property type="component" value="Unassembled WGS sequence"/>
</dbReference>
<dbReference type="InterPro" id="IPR050177">
    <property type="entry name" value="Lipid_A_modif_metabolic_enz"/>
</dbReference>
<dbReference type="STRING" id="1817772.A2527_03295"/>
<feature type="domain" description="NAD-dependent epimerase/dehydratase" evidence="1">
    <location>
        <begin position="3"/>
        <end position="225"/>
    </location>
</feature>
<dbReference type="SUPFAM" id="SSF51735">
    <property type="entry name" value="NAD(P)-binding Rossmann-fold domains"/>
    <property type="match status" value="1"/>
</dbReference>
<dbReference type="EMBL" id="MFNE01000010">
    <property type="protein sequence ID" value="OGG96596.1"/>
    <property type="molecule type" value="Genomic_DNA"/>
</dbReference>
<evidence type="ECO:0000259" key="1">
    <source>
        <dbReference type="Pfam" id="PF01370"/>
    </source>
</evidence>
<dbReference type="InterPro" id="IPR036291">
    <property type="entry name" value="NAD(P)-bd_dom_sf"/>
</dbReference>
<evidence type="ECO:0000313" key="2">
    <source>
        <dbReference type="EMBL" id="OGG96596.1"/>
    </source>
</evidence>
<organism evidence="2 3">
    <name type="scientific">Candidatus Lambdaproteobacteria bacterium RIFOXYD2_FULL_50_16</name>
    <dbReference type="NCBI Taxonomy" id="1817772"/>
    <lineage>
        <taxon>Bacteria</taxon>
        <taxon>Pseudomonadati</taxon>
        <taxon>Pseudomonadota</taxon>
        <taxon>Candidatus Lambdaproteobacteria</taxon>
    </lineage>
</organism>
<comment type="caution">
    <text evidence="2">The sequence shown here is derived from an EMBL/GenBank/DDBJ whole genome shotgun (WGS) entry which is preliminary data.</text>
</comment>
<proteinExistence type="predicted"/>
<evidence type="ECO:0000313" key="3">
    <source>
        <dbReference type="Proteomes" id="UP000178449"/>
    </source>
</evidence>
<reference evidence="2 3" key="1">
    <citation type="journal article" date="2016" name="Nat. Commun.">
        <title>Thousands of microbial genomes shed light on interconnected biogeochemical processes in an aquifer system.</title>
        <authorList>
            <person name="Anantharaman K."/>
            <person name="Brown C.T."/>
            <person name="Hug L.A."/>
            <person name="Sharon I."/>
            <person name="Castelle C.J."/>
            <person name="Probst A.J."/>
            <person name="Thomas B.C."/>
            <person name="Singh A."/>
            <person name="Wilkins M.J."/>
            <person name="Karaoz U."/>
            <person name="Brodie E.L."/>
            <person name="Williams K.H."/>
            <person name="Hubbard S.S."/>
            <person name="Banfield J.F."/>
        </authorList>
    </citation>
    <scope>NUCLEOTIDE SEQUENCE [LARGE SCALE GENOMIC DNA]</scope>
</reference>
<gene>
    <name evidence="2" type="ORF">A2527_03295</name>
</gene>
<name>A0A1F6GEQ4_9PROT</name>
<dbReference type="Pfam" id="PF01370">
    <property type="entry name" value="Epimerase"/>
    <property type="match status" value="1"/>
</dbReference>
<accession>A0A1F6GEQ4</accession>
<dbReference type="Gene3D" id="3.40.50.720">
    <property type="entry name" value="NAD(P)-binding Rossmann-like Domain"/>
    <property type="match status" value="1"/>
</dbReference>
<sequence length="315" mass="34325">MRILLTGGFGYLGGRIAEHLYGQGHQLRIPTRRAAKDYPDWAQEVETVQANLGKEADLAQLCQGMDQVVHLASMNEVVAGTDPLGAVILNSVNSLKLLLAAQKAGVKRFIYFSTAHVYKSPLVGRLTEDLPCRPTHPYAYSHRAVEDYVFSFHDKKQLEGVVIRLSNGYGAPRDAGIDRWTLVANDLCRQAVTQKKLVLKGSGLEERNFITLTDVAQGVAHFVGLDPDSLGNGLFNLGGEDSSTVYDLALAIQRRAHTVLGYLPPIERPQPKPGESTGSLDFCVDKLKATGFVFSGSQEAELDRSLLLCQDAFGG</sequence>
<dbReference type="AlphaFoldDB" id="A0A1F6GEQ4"/>
<dbReference type="InterPro" id="IPR001509">
    <property type="entry name" value="Epimerase_deHydtase"/>
</dbReference>
<dbReference type="CDD" id="cd08946">
    <property type="entry name" value="SDR_e"/>
    <property type="match status" value="1"/>
</dbReference>
<protein>
    <recommendedName>
        <fullName evidence="1">NAD-dependent epimerase/dehydratase domain-containing protein</fullName>
    </recommendedName>
</protein>